<dbReference type="Pfam" id="PF01546">
    <property type="entry name" value="Peptidase_M20"/>
    <property type="match status" value="1"/>
</dbReference>
<dbReference type="InterPro" id="IPR036264">
    <property type="entry name" value="Bact_exopeptidase_dim_dom"/>
</dbReference>
<dbReference type="NCBIfam" id="NF005710">
    <property type="entry name" value="PRK07522.1"/>
    <property type="match status" value="1"/>
</dbReference>
<accession>A0ABV7KV62</accession>
<dbReference type="EMBL" id="JBHRTR010000009">
    <property type="protein sequence ID" value="MFC3226197.1"/>
    <property type="molecule type" value="Genomic_DNA"/>
</dbReference>
<dbReference type="PROSITE" id="PS00759">
    <property type="entry name" value="ARGE_DAPE_CPG2_2"/>
    <property type="match status" value="1"/>
</dbReference>
<keyword evidence="7 11" id="KW-0378">Hydrolase</keyword>
<comment type="caution">
    <text evidence="11">The sequence shown here is derived from an EMBL/GenBank/DDBJ whole genome shotgun (WGS) entry which is preliminary data.</text>
</comment>
<dbReference type="InterPro" id="IPR002933">
    <property type="entry name" value="Peptidase_M20"/>
</dbReference>
<sequence length="390" mass="40964">MTPSLDDATRILSTLVAFDTVSHKSNRALIDWVADHLDGHGVAVATLPSADGRKANIVASIAPGRLEPRGGIMLSGHTDVVPVDGQDWQTDPFRLTPKDGRLYGRGACDMKGYIACVLAMVPALRDAPLTRPIHLAFSYDEETGCFGAREIVSHIAASELRPAMAFVGEPTSMRVVNAHKGSCGMRTKVTGHACHSSRPDQGVNAIYGAMEVIDTLRAQAQALAEAPDSVGLFEPPHTTLNVGLIQGGSARNTVAGDCTLTWDIRATREGMVGQVRDALAAAVDDRILPAMRARQAAADIATETLFEIPPLLPQPNSAAEALARSLAGGEAVSAAFGSEAGLFQRAGIPTVLCGPGDIAQAHAPDEWVAEDQLAACLSFLEKLVAHECAA</sequence>
<dbReference type="SUPFAM" id="SSF55031">
    <property type="entry name" value="Bacterial exopeptidase dimerisation domain"/>
    <property type="match status" value="1"/>
</dbReference>
<protein>
    <submittedName>
        <fullName evidence="11">Acetylornithine deacetylase</fullName>
        <ecNumber evidence="11">3.5.1.16</ecNumber>
    </submittedName>
</protein>
<dbReference type="SUPFAM" id="SSF53187">
    <property type="entry name" value="Zn-dependent exopeptidases"/>
    <property type="match status" value="1"/>
</dbReference>
<keyword evidence="8" id="KW-0862">Zinc</keyword>
<dbReference type="Proteomes" id="UP001595528">
    <property type="component" value="Unassembled WGS sequence"/>
</dbReference>
<keyword evidence="4" id="KW-0055">Arginine biosynthesis</keyword>
<dbReference type="EC" id="3.5.1.16" evidence="11"/>
<dbReference type="InterPro" id="IPR001261">
    <property type="entry name" value="ArgE/DapE_CS"/>
</dbReference>
<organism evidence="11 12">
    <name type="scientific">Marinibaculum pumilum</name>
    <dbReference type="NCBI Taxonomy" id="1766165"/>
    <lineage>
        <taxon>Bacteria</taxon>
        <taxon>Pseudomonadati</taxon>
        <taxon>Pseudomonadota</taxon>
        <taxon>Alphaproteobacteria</taxon>
        <taxon>Rhodospirillales</taxon>
        <taxon>Rhodospirillaceae</taxon>
        <taxon>Marinibaculum</taxon>
    </lineage>
</organism>
<dbReference type="InterPro" id="IPR011650">
    <property type="entry name" value="Peptidase_M20_dimer"/>
</dbReference>
<keyword evidence="6" id="KW-0479">Metal-binding</keyword>
<evidence type="ECO:0000256" key="5">
    <source>
        <dbReference type="ARBA" id="ARBA00022605"/>
    </source>
</evidence>
<name>A0ABV7KV62_9PROT</name>
<dbReference type="Gene3D" id="3.40.630.10">
    <property type="entry name" value="Zn peptidases"/>
    <property type="match status" value="1"/>
</dbReference>
<keyword evidence="3" id="KW-0963">Cytoplasm</keyword>
<evidence type="ECO:0000256" key="6">
    <source>
        <dbReference type="ARBA" id="ARBA00022723"/>
    </source>
</evidence>
<dbReference type="GO" id="GO:0008777">
    <property type="term" value="F:acetylornithine deacetylase activity"/>
    <property type="evidence" value="ECO:0007669"/>
    <property type="project" value="UniProtKB-EC"/>
</dbReference>
<dbReference type="InterPro" id="IPR010169">
    <property type="entry name" value="AcOrn-deacetyl"/>
</dbReference>
<evidence type="ECO:0000256" key="7">
    <source>
        <dbReference type="ARBA" id="ARBA00022801"/>
    </source>
</evidence>
<evidence type="ECO:0000313" key="12">
    <source>
        <dbReference type="Proteomes" id="UP001595528"/>
    </source>
</evidence>
<proteinExistence type="inferred from homology"/>
<dbReference type="RefSeq" id="WP_379898053.1">
    <property type="nucleotide sequence ID" value="NZ_JBHRTR010000009.1"/>
</dbReference>
<comment type="cofactor">
    <cofactor evidence="1">
        <name>Zn(2+)</name>
        <dbReference type="ChEBI" id="CHEBI:29105"/>
    </cofactor>
</comment>
<keyword evidence="12" id="KW-1185">Reference proteome</keyword>
<dbReference type="PANTHER" id="PTHR43808">
    <property type="entry name" value="ACETYLORNITHINE DEACETYLASE"/>
    <property type="match status" value="1"/>
</dbReference>
<evidence type="ECO:0000256" key="2">
    <source>
        <dbReference type="ARBA" id="ARBA00005691"/>
    </source>
</evidence>
<keyword evidence="5" id="KW-0028">Amino-acid biosynthesis</keyword>
<gene>
    <name evidence="11" type="primary">argE</name>
    <name evidence="11" type="ORF">ACFOGJ_03095</name>
</gene>
<feature type="domain" description="Peptidase M20 dimerisation" evidence="10">
    <location>
        <begin position="177"/>
        <end position="286"/>
    </location>
</feature>
<evidence type="ECO:0000256" key="8">
    <source>
        <dbReference type="ARBA" id="ARBA00022833"/>
    </source>
</evidence>
<reference evidence="12" key="1">
    <citation type="journal article" date="2019" name="Int. J. Syst. Evol. Microbiol.">
        <title>The Global Catalogue of Microorganisms (GCM) 10K type strain sequencing project: providing services to taxonomists for standard genome sequencing and annotation.</title>
        <authorList>
            <consortium name="The Broad Institute Genomics Platform"/>
            <consortium name="The Broad Institute Genome Sequencing Center for Infectious Disease"/>
            <person name="Wu L."/>
            <person name="Ma J."/>
        </authorList>
    </citation>
    <scope>NUCLEOTIDE SEQUENCE [LARGE SCALE GENOMIC DNA]</scope>
    <source>
        <strain evidence="12">KCTC 42964</strain>
    </source>
</reference>
<keyword evidence="9" id="KW-0170">Cobalt</keyword>
<dbReference type="PANTHER" id="PTHR43808:SF31">
    <property type="entry name" value="N-ACETYL-L-CITRULLINE DEACETYLASE"/>
    <property type="match status" value="1"/>
</dbReference>
<comment type="similarity">
    <text evidence="2">Belongs to the peptidase M20A family. ArgE subfamily.</text>
</comment>
<dbReference type="Gene3D" id="3.30.70.360">
    <property type="match status" value="1"/>
</dbReference>
<dbReference type="PROSITE" id="PS00758">
    <property type="entry name" value="ARGE_DAPE_CPG2_1"/>
    <property type="match status" value="1"/>
</dbReference>
<dbReference type="NCBIfam" id="TIGR01892">
    <property type="entry name" value="AcOrn-deacetyl"/>
    <property type="match status" value="1"/>
</dbReference>
<evidence type="ECO:0000256" key="1">
    <source>
        <dbReference type="ARBA" id="ARBA00001947"/>
    </source>
</evidence>
<dbReference type="Pfam" id="PF07687">
    <property type="entry name" value="M20_dimer"/>
    <property type="match status" value="1"/>
</dbReference>
<dbReference type="CDD" id="cd03894">
    <property type="entry name" value="M20_ArgE"/>
    <property type="match status" value="1"/>
</dbReference>
<evidence type="ECO:0000256" key="4">
    <source>
        <dbReference type="ARBA" id="ARBA00022571"/>
    </source>
</evidence>
<evidence type="ECO:0000256" key="3">
    <source>
        <dbReference type="ARBA" id="ARBA00022490"/>
    </source>
</evidence>
<evidence type="ECO:0000259" key="10">
    <source>
        <dbReference type="Pfam" id="PF07687"/>
    </source>
</evidence>
<evidence type="ECO:0000256" key="9">
    <source>
        <dbReference type="ARBA" id="ARBA00023285"/>
    </source>
</evidence>
<dbReference type="InterPro" id="IPR050072">
    <property type="entry name" value="Peptidase_M20A"/>
</dbReference>
<evidence type="ECO:0000313" key="11">
    <source>
        <dbReference type="EMBL" id="MFC3226197.1"/>
    </source>
</evidence>